<evidence type="ECO:0000256" key="10">
    <source>
        <dbReference type="ARBA" id="ARBA00023242"/>
    </source>
</evidence>
<dbReference type="GO" id="GO:0000978">
    <property type="term" value="F:RNA polymerase II cis-regulatory region sequence-specific DNA binding"/>
    <property type="evidence" value="ECO:0007669"/>
    <property type="project" value="TreeGrafter"/>
</dbReference>
<comment type="similarity">
    <text evidence="2">Belongs to the krueppel C2H2-type zinc-finger protein family.</text>
</comment>
<dbReference type="PROSITE" id="PS50157">
    <property type="entry name" value="ZINC_FINGER_C2H2_2"/>
    <property type="match status" value="2"/>
</dbReference>
<feature type="domain" description="C2H2-type" evidence="12">
    <location>
        <begin position="154"/>
        <end position="186"/>
    </location>
</feature>
<protein>
    <recommendedName>
        <fullName evidence="12">C2H2-type domain-containing protein</fullName>
    </recommendedName>
</protein>
<dbReference type="GO" id="GO:0000981">
    <property type="term" value="F:DNA-binding transcription factor activity, RNA polymerase II-specific"/>
    <property type="evidence" value="ECO:0007669"/>
    <property type="project" value="TreeGrafter"/>
</dbReference>
<evidence type="ECO:0000256" key="4">
    <source>
        <dbReference type="ARBA" id="ARBA00022737"/>
    </source>
</evidence>
<name>A0A7M7KT14_VARDE</name>
<dbReference type="Proteomes" id="UP000594260">
    <property type="component" value="Unplaced"/>
</dbReference>
<reference evidence="13" key="1">
    <citation type="submission" date="2021-01" db="UniProtKB">
        <authorList>
            <consortium name="EnsemblMetazoa"/>
        </authorList>
    </citation>
    <scope>IDENTIFICATION</scope>
</reference>
<dbReference type="RefSeq" id="XP_022668408.1">
    <property type="nucleotide sequence ID" value="XM_022812673.1"/>
</dbReference>
<dbReference type="Pfam" id="PF00096">
    <property type="entry name" value="zf-C2H2"/>
    <property type="match status" value="1"/>
</dbReference>
<evidence type="ECO:0000256" key="1">
    <source>
        <dbReference type="ARBA" id="ARBA00004123"/>
    </source>
</evidence>
<keyword evidence="6" id="KW-0862">Zinc</keyword>
<dbReference type="SMART" id="SM00355">
    <property type="entry name" value="ZnF_C2H2"/>
    <property type="match status" value="2"/>
</dbReference>
<keyword evidence="9" id="KW-0804">Transcription</keyword>
<evidence type="ECO:0000256" key="9">
    <source>
        <dbReference type="ARBA" id="ARBA00023163"/>
    </source>
</evidence>
<keyword evidence="5 11" id="KW-0863">Zinc-finger</keyword>
<keyword evidence="4" id="KW-0677">Repeat</keyword>
<dbReference type="GeneID" id="111253376"/>
<dbReference type="FunCoup" id="A0A7M7KT14">
    <property type="interactions" value="61"/>
</dbReference>
<sequence length="190" mass="21141">MFYLGREGKGADAESPRTPMSLRTTFSKKRKSDQDFFTAAPVLGPNMTGNTEHDFLHDDLDIYEHHANEHGCRQSGGHILPGIDEVSPVVPMALDTCLESAVGNSSLPAGGSALQSGTSQQLLDNRTCPICLKRCLRPAHMRIHMRTHTNEKPYMCPHCGYRAAQKSNLKTHILARHWSVNKQHRPESTQ</sequence>
<keyword evidence="14" id="KW-1185">Reference proteome</keyword>
<dbReference type="OrthoDB" id="6492897at2759"/>
<dbReference type="AlphaFoldDB" id="A0A7M7KT14"/>
<evidence type="ECO:0000256" key="11">
    <source>
        <dbReference type="PROSITE-ProRule" id="PRU00042"/>
    </source>
</evidence>
<dbReference type="PROSITE" id="PS00028">
    <property type="entry name" value="ZINC_FINGER_C2H2_1"/>
    <property type="match status" value="1"/>
</dbReference>
<organism evidence="13 14">
    <name type="scientific">Varroa destructor</name>
    <name type="common">Honeybee mite</name>
    <dbReference type="NCBI Taxonomy" id="109461"/>
    <lineage>
        <taxon>Eukaryota</taxon>
        <taxon>Metazoa</taxon>
        <taxon>Ecdysozoa</taxon>
        <taxon>Arthropoda</taxon>
        <taxon>Chelicerata</taxon>
        <taxon>Arachnida</taxon>
        <taxon>Acari</taxon>
        <taxon>Parasitiformes</taxon>
        <taxon>Mesostigmata</taxon>
        <taxon>Gamasina</taxon>
        <taxon>Dermanyssoidea</taxon>
        <taxon>Varroidae</taxon>
        <taxon>Varroa</taxon>
    </lineage>
</organism>
<proteinExistence type="inferred from homology"/>
<dbReference type="SUPFAM" id="SSF57667">
    <property type="entry name" value="beta-beta-alpha zinc fingers"/>
    <property type="match status" value="1"/>
</dbReference>
<dbReference type="PANTHER" id="PTHR45925:SF3">
    <property type="entry name" value="ZINC FINGER PROTEIN 516"/>
    <property type="match status" value="1"/>
</dbReference>
<comment type="subcellular location">
    <subcellularLocation>
        <location evidence="1">Nucleus</location>
    </subcellularLocation>
</comment>
<evidence type="ECO:0000256" key="3">
    <source>
        <dbReference type="ARBA" id="ARBA00022723"/>
    </source>
</evidence>
<dbReference type="EnsemblMetazoa" id="XM_022812673">
    <property type="protein sequence ID" value="XP_022668408"/>
    <property type="gene ID" value="LOC111253376"/>
</dbReference>
<dbReference type="PANTHER" id="PTHR45925">
    <property type="entry name" value="ZINC FINGER PROTEIN"/>
    <property type="match status" value="1"/>
</dbReference>
<keyword evidence="7" id="KW-0805">Transcription regulation</keyword>
<accession>A0A7M7KT14</accession>
<dbReference type="Gene3D" id="3.30.160.60">
    <property type="entry name" value="Classic Zinc Finger"/>
    <property type="match status" value="2"/>
</dbReference>
<evidence type="ECO:0000256" key="7">
    <source>
        <dbReference type="ARBA" id="ARBA00023015"/>
    </source>
</evidence>
<evidence type="ECO:0000256" key="5">
    <source>
        <dbReference type="ARBA" id="ARBA00022771"/>
    </source>
</evidence>
<dbReference type="FunFam" id="3.30.160.60:FF:000075">
    <property type="entry name" value="Putative zinc finger protein 536"/>
    <property type="match status" value="1"/>
</dbReference>
<dbReference type="GO" id="GO:0008270">
    <property type="term" value="F:zinc ion binding"/>
    <property type="evidence" value="ECO:0007669"/>
    <property type="project" value="UniProtKB-KW"/>
</dbReference>
<dbReference type="InterPro" id="IPR013087">
    <property type="entry name" value="Znf_C2H2_type"/>
</dbReference>
<evidence type="ECO:0000256" key="8">
    <source>
        <dbReference type="ARBA" id="ARBA00023125"/>
    </source>
</evidence>
<dbReference type="InParanoid" id="A0A7M7KT14"/>
<dbReference type="KEGG" id="vde:111253376"/>
<keyword evidence="3" id="KW-0479">Metal-binding</keyword>
<evidence type="ECO:0000313" key="13">
    <source>
        <dbReference type="EnsemblMetazoa" id="XP_022668408"/>
    </source>
</evidence>
<feature type="domain" description="C2H2-type" evidence="12">
    <location>
        <begin position="126"/>
        <end position="153"/>
    </location>
</feature>
<evidence type="ECO:0000256" key="2">
    <source>
        <dbReference type="ARBA" id="ARBA00006991"/>
    </source>
</evidence>
<evidence type="ECO:0000256" key="6">
    <source>
        <dbReference type="ARBA" id="ARBA00022833"/>
    </source>
</evidence>
<keyword evidence="8" id="KW-0238">DNA-binding</keyword>
<evidence type="ECO:0000259" key="12">
    <source>
        <dbReference type="PROSITE" id="PS50157"/>
    </source>
</evidence>
<dbReference type="InterPro" id="IPR051967">
    <property type="entry name" value="Krueppel_C2H2-ZF"/>
</dbReference>
<evidence type="ECO:0000313" key="14">
    <source>
        <dbReference type="Proteomes" id="UP000594260"/>
    </source>
</evidence>
<keyword evidence="10" id="KW-0539">Nucleus</keyword>
<dbReference type="GO" id="GO:0005634">
    <property type="term" value="C:nucleus"/>
    <property type="evidence" value="ECO:0007669"/>
    <property type="project" value="UniProtKB-SubCell"/>
</dbReference>
<dbReference type="InterPro" id="IPR036236">
    <property type="entry name" value="Znf_C2H2_sf"/>
</dbReference>